<dbReference type="SUPFAM" id="SSF55073">
    <property type="entry name" value="Nucleotide cyclase"/>
    <property type="match status" value="1"/>
</dbReference>
<dbReference type="InterPro" id="IPR000160">
    <property type="entry name" value="GGDEF_dom"/>
</dbReference>
<dbReference type="Gene3D" id="3.30.70.270">
    <property type="match status" value="1"/>
</dbReference>
<dbReference type="PANTHER" id="PTHR33121:SF70">
    <property type="entry name" value="SIGNALING PROTEIN YKOW"/>
    <property type="match status" value="1"/>
</dbReference>
<dbReference type="SMART" id="SM00065">
    <property type="entry name" value="GAF"/>
    <property type="match status" value="1"/>
</dbReference>
<dbReference type="Pfam" id="PF13185">
    <property type="entry name" value="GAF_2"/>
    <property type="match status" value="1"/>
</dbReference>
<dbReference type="InterPro" id="IPR003018">
    <property type="entry name" value="GAF"/>
</dbReference>
<evidence type="ECO:0000313" key="3">
    <source>
        <dbReference type="EMBL" id="GGY85948.1"/>
    </source>
</evidence>
<reference evidence="4" key="1">
    <citation type="journal article" date="2019" name="Int. J. Syst. Evol. Microbiol.">
        <title>The Global Catalogue of Microorganisms (GCM) 10K type strain sequencing project: providing services to taxonomists for standard genome sequencing and annotation.</title>
        <authorList>
            <consortium name="The Broad Institute Genomics Platform"/>
            <consortium name="The Broad Institute Genome Sequencing Center for Infectious Disease"/>
            <person name="Wu L."/>
            <person name="Ma J."/>
        </authorList>
    </citation>
    <scope>NUCLEOTIDE SEQUENCE [LARGE SCALE GENOMIC DNA]</scope>
    <source>
        <strain evidence="4">KCTC 32239</strain>
    </source>
</reference>
<dbReference type="Gene3D" id="3.20.20.450">
    <property type="entry name" value="EAL domain"/>
    <property type="match status" value="1"/>
</dbReference>
<dbReference type="Pfam" id="PF00990">
    <property type="entry name" value="GGDEF"/>
    <property type="match status" value="1"/>
</dbReference>
<evidence type="ECO:0000259" key="1">
    <source>
        <dbReference type="PROSITE" id="PS50883"/>
    </source>
</evidence>
<dbReference type="SMART" id="SM00267">
    <property type="entry name" value="GGDEF"/>
    <property type="match status" value="1"/>
</dbReference>
<evidence type="ECO:0000259" key="2">
    <source>
        <dbReference type="PROSITE" id="PS50887"/>
    </source>
</evidence>
<dbReference type="EMBL" id="BMYZ01000004">
    <property type="protein sequence ID" value="GGY85948.1"/>
    <property type="molecule type" value="Genomic_DNA"/>
</dbReference>
<dbReference type="Gene3D" id="3.30.450.40">
    <property type="match status" value="1"/>
</dbReference>
<dbReference type="PROSITE" id="PS50887">
    <property type="entry name" value="GGDEF"/>
    <property type="match status" value="1"/>
</dbReference>
<organism evidence="3 4">
    <name type="scientific">Cellvibrio zantedeschiae</name>
    <dbReference type="NCBI Taxonomy" id="1237077"/>
    <lineage>
        <taxon>Bacteria</taxon>
        <taxon>Pseudomonadati</taxon>
        <taxon>Pseudomonadota</taxon>
        <taxon>Gammaproteobacteria</taxon>
        <taxon>Cellvibrionales</taxon>
        <taxon>Cellvibrionaceae</taxon>
        <taxon>Cellvibrio</taxon>
    </lineage>
</organism>
<name>A0ABQ3BDX7_9GAMM</name>
<dbReference type="InterPro" id="IPR043128">
    <property type="entry name" value="Rev_trsase/Diguanyl_cyclase"/>
</dbReference>
<dbReference type="InterPro" id="IPR050706">
    <property type="entry name" value="Cyclic-di-GMP_PDE-like"/>
</dbReference>
<dbReference type="SUPFAM" id="SSF141868">
    <property type="entry name" value="EAL domain-like"/>
    <property type="match status" value="1"/>
</dbReference>
<protein>
    <submittedName>
        <fullName evidence="3">Uncharacterized protein</fullName>
    </submittedName>
</protein>
<dbReference type="SUPFAM" id="SSF55781">
    <property type="entry name" value="GAF domain-like"/>
    <property type="match status" value="1"/>
</dbReference>
<dbReference type="InterPro" id="IPR029787">
    <property type="entry name" value="Nucleotide_cyclase"/>
</dbReference>
<feature type="domain" description="EAL" evidence="1">
    <location>
        <begin position="358"/>
        <end position="613"/>
    </location>
</feature>
<feature type="domain" description="GGDEF" evidence="2">
    <location>
        <begin position="219"/>
        <end position="350"/>
    </location>
</feature>
<evidence type="ECO:0000313" key="4">
    <source>
        <dbReference type="Proteomes" id="UP000619761"/>
    </source>
</evidence>
<dbReference type="Proteomes" id="UP000619761">
    <property type="component" value="Unassembled WGS sequence"/>
</dbReference>
<gene>
    <name evidence="3" type="ORF">GCM10011613_33700</name>
</gene>
<proteinExistence type="predicted"/>
<dbReference type="SMART" id="SM00052">
    <property type="entry name" value="EAL"/>
    <property type="match status" value="1"/>
</dbReference>
<comment type="caution">
    <text evidence="3">The sequence shown here is derived from an EMBL/GenBank/DDBJ whole genome shotgun (WGS) entry which is preliminary data.</text>
</comment>
<dbReference type="InterPro" id="IPR029016">
    <property type="entry name" value="GAF-like_dom_sf"/>
</dbReference>
<dbReference type="PROSITE" id="PS50883">
    <property type="entry name" value="EAL"/>
    <property type="match status" value="1"/>
</dbReference>
<dbReference type="CDD" id="cd01949">
    <property type="entry name" value="GGDEF"/>
    <property type="match status" value="1"/>
</dbReference>
<dbReference type="InterPro" id="IPR001633">
    <property type="entry name" value="EAL_dom"/>
</dbReference>
<dbReference type="PANTHER" id="PTHR33121">
    <property type="entry name" value="CYCLIC DI-GMP PHOSPHODIESTERASE PDEF"/>
    <property type="match status" value="1"/>
</dbReference>
<accession>A0ABQ3BDX7</accession>
<dbReference type="Pfam" id="PF00563">
    <property type="entry name" value="EAL"/>
    <property type="match status" value="1"/>
</dbReference>
<dbReference type="CDD" id="cd01948">
    <property type="entry name" value="EAL"/>
    <property type="match status" value="1"/>
</dbReference>
<keyword evidence="4" id="KW-1185">Reference proteome</keyword>
<sequence length="634" mass="71157">MKFTLEKDIAMNDFLLGKATVPALLAAMDALTLEQDFQIFFKKAATSVCKLLNADGAALILLDERREFFEYHLFEGAQEERLNPFKGMRFPANEGIAGRALKLKSSIYVRDYSQDMDAMPDLIKGGLAANFVIPLISSDQVIGVLASSWFSEPADVIPPQIFLLAERIASQIAVACHREQLEKQLRSLVSIDPLTQLNNRHGIMQFLDQKADQLARHNRSFALFFIDLDGLKTANDQWGHEVGDNILRDAANRLRDVVRKSDCIGRLGGDEFLIIAECDEHSLAILATRFIQALRIHFGKGRKRGRISASVGIAFSPVDGTEPNTLLRKADAAMYSAKKEGGDRFNFASRIATSESEKSISAVDIENALDSDEICLWYQPIISLRNKHVIGYESLVRWQKADGQLVGALPIIKAIESARGDLEIRFGNWILQKSAQQISEWKTQDFFHDIHINISARHFLHPSFLQELHKIHTQYADACHSLIVEITESAMLDDMERARRIILRCQELGVRVAADDFGTGYSSLTYLKYLPLNSLKIDRSFVTDLPHNQVDRDIVSGIVSIAHALNLLVVAEGAENDDQLESLRALGCDQLQGYVISQPMPLEQVMPWHNLYKTRSNNYFERTNAKLAAIPKHA</sequence>
<dbReference type="InterPro" id="IPR035919">
    <property type="entry name" value="EAL_sf"/>
</dbReference>
<dbReference type="NCBIfam" id="TIGR00254">
    <property type="entry name" value="GGDEF"/>
    <property type="match status" value="1"/>
</dbReference>